<keyword evidence="10" id="KW-1185">Reference proteome</keyword>
<dbReference type="InterPro" id="IPR024036">
    <property type="entry name" value="tRNA-dHydroUridine_Synthase_C"/>
</dbReference>
<evidence type="ECO:0000313" key="10">
    <source>
        <dbReference type="Proteomes" id="UP000219514"/>
    </source>
</evidence>
<dbReference type="SUPFAM" id="SSF51395">
    <property type="entry name" value="FMN-linked oxidoreductases"/>
    <property type="match status" value="1"/>
</dbReference>
<evidence type="ECO:0000256" key="6">
    <source>
        <dbReference type="ARBA" id="ARBA00023002"/>
    </source>
</evidence>
<evidence type="ECO:0000313" key="9">
    <source>
        <dbReference type="EMBL" id="SNX94575.1"/>
    </source>
</evidence>
<feature type="region of interest" description="Disordered" evidence="7">
    <location>
        <begin position="362"/>
        <end position="400"/>
    </location>
</feature>
<dbReference type="PANTHER" id="PTHR45846">
    <property type="entry name" value="TRNA-DIHYDROURIDINE(47) SYNTHASE [NAD(P)(+)]-LIKE"/>
    <property type="match status" value="1"/>
</dbReference>
<dbReference type="InterPro" id="IPR035587">
    <property type="entry name" value="DUS-like_FMN-bd"/>
</dbReference>
<keyword evidence="3" id="KW-0288">FMN</keyword>
<keyword evidence="6" id="KW-0560">Oxidoreductase</keyword>
<dbReference type="PROSITE" id="PS01136">
    <property type="entry name" value="UPF0034"/>
    <property type="match status" value="1"/>
</dbReference>
<dbReference type="PANTHER" id="PTHR45846:SF1">
    <property type="entry name" value="TRNA-DIHYDROURIDINE(47) SYNTHASE [NAD(P)(+)]-LIKE"/>
    <property type="match status" value="1"/>
</dbReference>
<accession>A0A285E6C5</accession>
<gene>
    <name evidence="9" type="ORF">SAMN06893097_101371</name>
</gene>
<dbReference type="GO" id="GO:0003723">
    <property type="term" value="F:RNA binding"/>
    <property type="evidence" value="ECO:0007669"/>
    <property type="project" value="TreeGrafter"/>
</dbReference>
<evidence type="ECO:0000256" key="2">
    <source>
        <dbReference type="ARBA" id="ARBA00022630"/>
    </source>
</evidence>
<proteinExistence type="predicted"/>
<dbReference type="Pfam" id="PF01207">
    <property type="entry name" value="Dus"/>
    <property type="match status" value="1"/>
</dbReference>
<dbReference type="GO" id="GO:0017150">
    <property type="term" value="F:tRNA dihydrouridine synthase activity"/>
    <property type="evidence" value="ECO:0007669"/>
    <property type="project" value="InterPro"/>
</dbReference>
<dbReference type="Proteomes" id="UP000219514">
    <property type="component" value="Unassembled WGS sequence"/>
</dbReference>
<protein>
    <submittedName>
        <fullName evidence="9">Putative TIM-barrel protein, nifR3 family</fullName>
    </submittedName>
</protein>
<dbReference type="AlphaFoldDB" id="A0A285E6C5"/>
<evidence type="ECO:0000259" key="8">
    <source>
        <dbReference type="Pfam" id="PF01207"/>
    </source>
</evidence>
<comment type="cofactor">
    <cofactor evidence="1">
        <name>FMN</name>
        <dbReference type="ChEBI" id="CHEBI:58210"/>
    </cofactor>
</comment>
<reference evidence="9 10" key="1">
    <citation type="submission" date="2017-09" db="EMBL/GenBank/DDBJ databases">
        <authorList>
            <person name="Ehlers B."/>
            <person name="Leendertz F.H."/>
        </authorList>
    </citation>
    <scope>NUCLEOTIDE SEQUENCE [LARGE SCALE GENOMIC DNA]</scope>
    <source>
        <strain evidence="9 10">DSM 46844</strain>
    </source>
</reference>
<evidence type="ECO:0000256" key="4">
    <source>
        <dbReference type="ARBA" id="ARBA00022694"/>
    </source>
</evidence>
<keyword evidence="5" id="KW-0521">NADP</keyword>
<dbReference type="GO" id="GO:0050660">
    <property type="term" value="F:flavin adenine dinucleotide binding"/>
    <property type="evidence" value="ECO:0007669"/>
    <property type="project" value="InterPro"/>
</dbReference>
<sequence length="400" mass="42165">MIQVATYSGGVSSSVLARGPSTGTGPAPLRLGALTVDPAVVLAPMAGITNPAFRTLCREFGAGLYVCEMITTRALVERNEKTLQMVRATPDEEDAFSVQLYGVDPATVGRAVEMLVDEGVAGTRPAHIDLNFGCPVPKVTRKGGGSALPWRRVLFRRIVRAAVAAAGDVPVTVKTRIGIDADHVTYLDAGRIAQDEGAAAVTLHGRTADQLYSGTADWTPIARLVEAVDIPVLGNGDVWEADDALRLVAETGCAGVVIGRGCLGRPWLFGDLAAAFAGETRRALPTLREVAAVMLRHAELLSEDQGELHGCTDFRKHVAWYLKGFSVGSDVRRSLAMVSSLDELAELLAGIPDQPYPVAVLGGPRGRTGPPRPVALPEGWLADRDDPRPPAGAELMVSGG</sequence>
<dbReference type="InterPro" id="IPR018517">
    <property type="entry name" value="tRNA_hU_synthase_CS"/>
</dbReference>
<dbReference type="NCBIfam" id="TIGR00737">
    <property type="entry name" value="nifR3_yhdG"/>
    <property type="match status" value="1"/>
</dbReference>
<keyword evidence="4" id="KW-0819">tRNA processing</keyword>
<evidence type="ECO:0000256" key="5">
    <source>
        <dbReference type="ARBA" id="ARBA00022857"/>
    </source>
</evidence>
<dbReference type="CDD" id="cd02801">
    <property type="entry name" value="DUS_like_FMN"/>
    <property type="match status" value="1"/>
</dbReference>
<dbReference type="EMBL" id="OBDO01000001">
    <property type="protein sequence ID" value="SNX94575.1"/>
    <property type="molecule type" value="Genomic_DNA"/>
</dbReference>
<evidence type="ECO:0000256" key="7">
    <source>
        <dbReference type="SAM" id="MobiDB-lite"/>
    </source>
</evidence>
<dbReference type="InterPro" id="IPR004652">
    <property type="entry name" value="DusB-like"/>
</dbReference>
<dbReference type="InterPro" id="IPR013785">
    <property type="entry name" value="Aldolase_TIM"/>
</dbReference>
<feature type="domain" description="DUS-like FMN-binding" evidence="8">
    <location>
        <begin position="42"/>
        <end position="348"/>
    </location>
</feature>
<evidence type="ECO:0000256" key="1">
    <source>
        <dbReference type="ARBA" id="ARBA00001917"/>
    </source>
</evidence>
<keyword evidence="2" id="KW-0285">Flavoprotein</keyword>
<dbReference type="Gene3D" id="1.10.1200.80">
    <property type="entry name" value="Putative flavin oxidoreducatase, domain 2"/>
    <property type="match status" value="1"/>
</dbReference>
<organism evidence="9 10">
    <name type="scientific">Geodermatophilus sabuli</name>
    <dbReference type="NCBI Taxonomy" id="1564158"/>
    <lineage>
        <taxon>Bacteria</taxon>
        <taxon>Bacillati</taxon>
        <taxon>Actinomycetota</taxon>
        <taxon>Actinomycetes</taxon>
        <taxon>Geodermatophilales</taxon>
        <taxon>Geodermatophilaceae</taxon>
        <taxon>Geodermatophilus</taxon>
    </lineage>
</organism>
<name>A0A285E6C5_9ACTN</name>
<evidence type="ECO:0000256" key="3">
    <source>
        <dbReference type="ARBA" id="ARBA00022643"/>
    </source>
</evidence>
<dbReference type="Gene3D" id="3.20.20.70">
    <property type="entry name" value="Aldolase class I"/>
    <property type="match status" value="1"/>
</dbReference>